<dbReference type="PANTHER" id="PTHR43422">
    <property type="entry name" value="THIAMINE THIAZOLE SYNTHASE"/>
    <property type="match status" value="1"/>
</dbReference>
<accession>A0ABY7K544</accession>
<name>A0ABY7K544_9ACTN</name>
<sequence length="460" mass="50187">MVGDLERSRVALVVGGSIAGALAAGVLADSVDRVIVVERDPMPDAIGPRRGVPHAQHFHTLLARGRDVIESIYPGFTAETVERGAVLTCMTRECLAMRRYGWAPRFESPMSLLLLSRELIEWTVRQRARRHPRVEFLSDAAASGLVVRDGRVSGLQVRRSGSSDVEVLDADLIVDATGRQSKTPDWLVAAGYSSPEEVTVDARWGYSSCFVEVPDGFDPGYLALSALPRGRAVGDHPSRTRGAAMWVQDGDSRWILTAMGSAGDHPPADPKGFFEFIASLEYAPLDAAVAQVRVIGTPRVWRNTVNRLRRYDQATMPDGLLVVGDAFAAFNPVYGQGMTVAALAAHHLRTELAGSGLTPGTAGRVQSRIAEDALFCWRMATGADYRVEGVVGPPPPPGARELNAVMDRIEALTAEDQDLYLKFWETAQLLRDPSWMYGEEIQLRVREDWNRLGELVGADG</sequence>
<gene>
    <name evidence="1" type="ORF">M6B22_06425</name>
</gene>
<keyword evidence="2" id="KW-1185">Reference proteome</keyword>
<dbReference type="Gene3D" id="3.50.50.60">
    <property type="entry name" value="FAD/NAD(P)-binding domain"/>
    <property type="match status" value="1"/>
</dbReference>
<dbReference type="InterPro" id="IPR036188">
    <property type="entry name" value="FAD/NAD-bd_sf"/>
</dbReference>
<dbReference type="SUPFAM" id="SSF51905">
    <property type="entry name" value="FAD/NAD(P)-binding domain"/>
    <property type="match status" value="1"/>
</dbReference>
<dbReference type="Proteomes" id="UP001164693">
    <property type="component" value="Chromosome"/>
</dbReference>
<protein>
    <submittedName>
        <fullName evidence="1">FAD-dependent oxidoreductase</fullName>
    </submittedName>
</protein>
<proteinExistence type="predicted"/>
<evidence type="ECO:0000313" key="2">
    <source>
        <dbReference type="Proteomes" id="UP001164693"/>
    </source>
</evidence>
<dbReference type="EMBL" id="CP097463">
    <property type="protein sequence ID" value="WAX58396.1"/>
    <property type="molecule type" value="Genomic_DNA"/>
</dbReference>
<evidence type="ECO:0000313" key="1">
    <source>
        <dbReference type="EMBL" id="WAX58396.1"/>
    </source>
</evidence>
<dbReference type="RefSeq" id="WP_269444944.1">
    <property type="nucleotide sequence ID" value="NZ_CP097463.1"/>
</dbReference>
<organism evidence="1 2">
    <name type="scientific">Jatrophihabitans cynanchi</name>
    <dbReference type="NCBI Taxonomy" id="2944128"/>
    <lineage>
        <taxon>Bacteria</taxon>
        <taxon>Bacillati</taxon>
        <taxon>Actinomycetota</taxon>
        <taxon>Actinomycetes</taxon>
        <taxon>Jatrophihabitantales</taxon>
        <taxon>Jatrophihabitantaceae</taxon>
        <taxon>Jatrophihabitans</taxon>
    </lineage>
</organism>
<dbReference type="Pfam" id="PF12831">
    <property type="entry name" value="FAD_oxidored"/>
    <property type="match status" value="1"/>
</dbReference>
<reference evidence="1" key="1">
    <citation type="submission" date="2022-05" db="EMBL/GenBank/DDBJ databases">
        <title>Jatrophihabitans sp. SB3-54 whole genome sequence.</title>
        <authorList>
            <person name="Suh M.K."/>
            <person name="Eom M.K."/>
            <person name="Kim J.S."/>
            <person name="Kim H.S."/>
            <person name="Do H.E."/>
            <person name="Shin Y.K."/>
            <person name="Lee J.-S."/>
        </authorList>
    </citation>
    <scope>NUCLEOTIDE SEQUENCE</scope>
    <source>
        <strain evidence="1">SB3-54</strain>
    </source>
</reference>
<dbReference type="PANTHER" id="PTHR43422:SF3">
    <property type="entry name" value="THIAMINE THIAZOLE SYNTHASE"/>
    <property type="match status" value="1"/>
</dbReference>